<reference evidence="2 5" key="2">
    <citation type="submission" date="2016-08" db="EMBL/GenBank/DDBJ databases">
        <title>Genome sequencing of Lactobacillus plantarum JSA22, isolated from fermented soybean paste.</title>
        <authorList>
            <person name="Choi H.S."/>
        </authorList>
    </citation>
    <scope>NUCLEOTIDE SEQUENCE [LARGE SCALE GENOMIC DNA]</scope>
    <source>
        <strain evidence="2 5">JSA22</strain>
    </source>
</reference>
<dbReference type="EMBL" id="CP066817">
    <property type="protein sequence ID" value="QQM61919.1"/>
    <property type="molecule type" value="Genomic_DNA"/>
</dbReference>
<dbReference type="Proteomes" id="UP000595466">
    <property type="component" value="Chromosome"/>
</dbReference>
<protein>
    <submittedName>
        <fullName evidence="3">Major capsid protein</fullName>
    </submittedName>
</protein>
<sequence>MAQISDLFTQHDLIDFSLNRQYPAMQGDELFPAIKVNSLTVDILKRQNRIPVIASYAAFDSEAEIGSRSASGAAIELALIKRKMQIKEKDLYAMLNPRTPAEASYLQQHVYNDFDVLNQGVLARIEKTAMDVLATGKTILPDESGKLAVQLDYQVPTEHQEALTGAATWDNGDADILGDITRWCDKMDITPTRALTSRKIYRLITTNTKVLQAVYGNSTRALGQADFDTFMQAQGLPIFRTYDQKYTQVGKDGKITKSRYFPENRLVLMNDDPIGNKVFGPTPEELAQFSGPAQINAVGNVYDMIYTETNDPIGTWEKASAVALPAFAAADEVFQAQVLA</sequence>
<evidence type="ECO:0000313" key="2">
    <source>
        <dbReference type="EMBL" id="ODO62227.1"/>
    </source>
</evidence>
<evidence type="ECO:0000313" key="3">
    <source>
        <dbReference type="EMBL" id="QQM61919.1"/>
    </source>
</evidence>
<reference evidence="1 4" key="1">
    <citation type="submission" date="2016-03" db="EMBL/GenBank/DDBJ databases">
        <title>Comparative genomics of 54 Lactobacillus plantarum strains reveals genomic uncoupling from niche constraints.</title>
        <authorList>
            <person name="Martino M.E."/>
        </authorList>
    </citation>
    <scope>NUCLEOTIDE SEQUENCE [LARGE SCALE GENOMIC DNA]</scope>
    <source>
        <strain evidence="1 4">19.1</strain>
    </source>
</reference>
<evidence type="ECO:0000313" key="1">
    <source>
        <dbReference type="EMBL" id="KZU94578.1"/>
    </source>
</evidence>
<dbReference type="Gene3D" id="3.90.1690.10">
    <property type="entry name" value="phage-related protein like domain"/>
    <property type="match status" value="1"/>
</dbReference>
<dbReference type="EMBL" id="LUXM01000033">
    <property type="protein sequence ID" value="KZU94578.1"/>
    <property type="molecule type" value="Genomic_DNA"/>
</dbReference>
<reference evidence="3 6" key="3">
    <citation type="submission" date="2020-12" db="EMBL/GenBank/DDBJ databases">
        <title>Whole genome sequencing of Lactobacillus plantarum PC518.</title>
        <authorList>
            <person name="Guo Q."/>
        </authorList>
    </citation>
    <scope>NUCLEOTIDE SEQUENCE [LARGE SCALE GENOMIC DNA]</scope>
    <source>
        <strain evidence="3 6">PC518</strain>
    </source>
</reference>
<dbReference type="RefSeq" id="WP_003642819.1">
    <property type="nucleotide sequence ID" value="NZ_AP028145.1"/>
</dbReference>
<evidence type="ECO:0000313" key="4">
    <source>
        <dbReference type="Proteomes" id="UP000076882"/>
    </source>
</evidence>
<evidence type="ECO:0000313" key="5">
    <source>
        <dbReference type="Proteomes" id="UP000094892"/>
    </source>
</evidence>
<dbReference type="InterPro" id="IPR005564">
    <property type="entry name" value="Major_capsid_GpE"/>
</dbReference>
<dbReference type="Proteomes" id="UP000094892">
    <property type="component" value="Unassembled WGS sequence"/>
</dbReference>
<gene>
    <name evidence="3" type="ORF">JH395_05035</name>
    <name evidence="1" type="ORF">Lp19_2552</name>
    <name evidence="2" type="ORF">LPJSA22_02232</name>
</gene>
<name>A0A0G9GTR0_LACPN</name>
<dbReference type="PATRIC" id="fig|1590.144.peg.2126"/>
<evidence type="ECO:0000313" key="6">
    <source>
        <dbReference type="Proteomes" id="UP000595466"/>
    </source>
</evidence>
<dbReference type="Proteomes" id="UP000076882">
    <property type="component" value="Unassembled WGS sequence"/>
</dbReference>
<dbReference type="KEGG" id="lpb:SH83_10355"/>
<organism evidence="1 4">
    <name type="scientific">Lactiplantibacillus plantarum</name>
    <name type="common">Lactobacillus plantarum</name>
    <dbReference type="NCBI Taxonomy" id="1590"/>
    <lineage>
        <taxon>Bacteria</taxon>
        <taxon>Bacillati</taxon>
        <taxon>Bacillota</taxon>
        <taxon>Bacilli</taxon>
        <taxon>Lactobacillales</taxon>
        <taxon>Lactobacillaceae</taxon>
        <taxon>Lactiplantibacillus</taxon>
    </lineage>
</organism>
<dbReference type="Pfam" id="PF03864">
    <property type="entry name" value="Phage_cap_E"/>
    <property type="match status" value="1"/>
</dbReference>
<accession>A0A0G9GTR0</accession>
<dbReference type="EMBL" id="MCOL01000001">
    <property type="protein sequence ID" value="ODO62227.1"/>
    <property type="molecule type" value="Genomic_DNA"/>
</dbReference>
<dbReference type="AlphaFoldDB" id="A0A0G9GTR0"/>
<proteinExistence type="predicted"/>
<dbReference type="InterPro" id="IPR053738">
    <property type="entry name" value="Lambda_capsid_assembly"/>
</dbReference>